<accession>A0AAN8PZC7</accession>
<protein>
    <submittedName>
        <fullName evidence="1">Uncharacterized protein</fullName>
    </submittedName>
</protein>
<dbReference type="Proteomes" id="UP001372834">
    <property type="component" value="Unassembled WGS sequence"/>
</dbReference>
<sequence length="84" mass="9270">MKINQEKTRTRRLYLRESKVDASKSDLFFSVKTNTRVGRPPYNTGGAPWSGHIAVVARDANACSYTGLGLFVAVLGLHLIPGHR</sequence>
<organism evidence="1 2">
    <name type="scientific">Polyplax serrata</name>
    <name type="common">Common mouse louse</name>
    <dbReference type="NCBI Taxonomy" id="468196"/>
    <lineage>
        <taxon>Eukaryota</taxon>
        <taxon>Metazoa</taxon>
        <taxon>Ecdysozoa</taxon>
        <taxon>Arthropoda</taxon>
        <taxon>Hexapoda</taxon>
        <taxon>Insecta</taxon>
        <taxon>Pterygota</taxon>
        <taxon>Neoptera</taxon>
        <taxon>Paraneoptera</taxon>
        <taxon>Psocodea</taxon>
        <taxon>Troctomorpha</taxon>
        <taxon>Phthiraptera</taxon>
        <taxon>Anoplura</taxon>
        <taxon>Polyplacidae</taxon>
        <taxon>Polyplax</taxon>
    </lineage>
</organism>
<dbReference type="EMBL" id="JAWJWE010000036">
    <property type="protein sequence ID" value="KAK6628443.1"/>
    <property type="molecule type" value="Genomic_DNA"/>
</dbReference>
<gene>
    <name evidence="1" type="ORF">RUM43_002257</name>
</gene>
<evidence type="ECO:0000313" key="2">
    <source>
        <dbReference type="Proteomes" id="UP001372834"/>
    </source>
</evidence>
<evidence type="ECO:0000313" key="1">
    <source>
        <dbReference type="EMBL" id="KAK6628443.1"/>
    </source>
</evidence>
<name>A0AAN8PZC7_POLSC</name>
<reference evidence="1 2" key="1">
    <citation type="submission" date="2023-10" db="EMBL/GenBank/DDBJ databases">
        <title>Genomes of two closely related lineages of the louse Polyplax serrata with different host specificities.</title>
        <authorList>
            <person name="Martinu J."/>
            <person name="Tarabai H."/>
            <person name="Stefka J."/>
            <person name="Hypsa V."/>
        </authorList>
    </citation>
    <scope>NUCLEOTIDE SEQUENCE [LARGE SCALE GENOMIC DNA]</scope>
    <source>
        <strain evidence="1">HR10_N</strain>
    </source>
</reference>
<dbReference type="AlphaFoldDB" id="A0AAN8PZC7"/>
<proteinExistence type="predicted"/>
<comment type="caution">
    <text evidence="1">The sequence shown here is derived from an EMBL/GenBank/DDBJ whole genome shotgun (WGS) entry which is preliminary data.</text>
</comment>